<dbReference type="STRING" id="50990.A0A4Y7Q452"/>
<evidence type="ECO:0000259" key="11">
    <source>
        <dbReference type="PROSITE" id="PS50102"/>
    </source>
</evidence>
<dbReference type="GO" id="GO:0008380">
    <property type="term" value="P:RNA splicing"/>
    <property type="evidence" value="ECO:0007669"/>
    <property type="project" value="UniProtKB-KW"/>
</dbReference>
<keyword evidence="4 9" id="KW-0694">RNA-binding</keyword>
<dbReference type="SUPFAM" id="SSF48452">
    <property type="entry name" value="TPR-like"/>
    <property type="match status" value="1"/>
</dbReference>
<dbReference type="OrthoDB" id="360390at2759"/>
<evidence type="ECO:0000313" key="13">
    <source>
        <dbReference type="Proteomes" id="UP000294933"/>
    </source>
</evidence>
<dbReference type="Proteomes" id="UP000294933">
    <property type="component" value="Unassembled WGS sequence"/>
</dbReference>
<evidence type="ECO:0000256" key="9">
    <source>
        <dbReference type="PROSITE-ProRule" id="PRU00176"/>
    </source>
</evidence>
<dbReference type="InterPro" id="IPR034397">
    <property type="entry name" value="Prp24_RRM1"/>
</dbReference>
<dbReference type="GO" id="GO:0006397">
    <property type="term" value="P:mRNA processing"/>
    <property type="evidence" value="ECO:0007669"/>
    <property type="project" value="UniProtKB-KW"/>
</dbReference>
<dbReference type="PANTHER" id="PTHR48036">
    <property type="entry name" value="SPLICING FACTOR (PAD-1), PUTATIVE (AFU_ORTHOLOGUE AFUA_1G15810)-RELATED"/>
    <property type="match status" value="1"/>
</dbReference>
<dbReference type="InterPro" id="IPR011990">
    <property type="entry name" value="TPR-like_helical_dom_sf"/>
</dbReference>
<dbReference type="SUPFAM" id="SSF54928">
    <property type="entry name" value="RNA-binding domain, RBD"/>
    <property type="match status" value="3"/>
</dbReference>
<dbReference type="InterPro" id="IPR035979">
    <property type="entry name" value="RBD_domain_sf"/>
</dbReference>
<comment type="subcellular location">
    <subcellularLocation>
        <location evidence="1">Nucleus</location>
    </subcellularLocation>
</comment>
<keyword evidence="2" id="KW-0507">mRNA processing</keyword>
<evidence type="ECO:0000256" key="4">
    <source>
        <dbReference type="ARBA" id="ARBA00022884"/>
    </source>
</evidence>
<evidence type="ECO:0000313" key="12">
    <source>
        <dbReference type="EMBL" id="TDL22101.1"/>
    </source>
</evidence>
<feature type="compositionally biased region" description="Basic and acidic residues" evidence="10">
    <location>
        <begin position="585"/>
        <end position="616"/>
    </location>
</feature>
<evidence type="ECO:0000256" key="8">
    <source>
        <dbReference type="ARBA" id="ARBA00093627"/>
    </source>
</evidence>
<organism evidence="12 13">
    <name type="scientific">Rickenella mellea</name>
    <dbReference type="NCBI Taxonomy" id="50990"/>
    <lineage>
        <taxon>Eukaryota</taxon>
        <taxon>Fungi</taxon>
        <taxon>Dikarya</taxon>
        <taxon>Basidiomycota</taxon>
        <taxon>Agaricomycotina</taxon>
        <taxon>Agaricomycetes</taxon>
        <taxon>Hymenochaetales</taxon>
        <taxon>Rickenellaceae</taxon>
        <taxon>Rickenella</taxon>
    </lineage>
</organism>
<dbReference type="InterPro" id="IPR006509">
    <property type="entry name" value="RBM39_SF"/>
</dbReference>
<evidence type="ECO:0000256" key="10">
    <source>
        <dbReference type="SAM" id="MobiDB-lite"/>
    </source>
</evidence>
<feature type="domain" description="RRM" evidence="11">
    <location>
        <begin position="784"/>
        <end position="860"/>
    </location>
</feature>
<gene>
    <name evidence="12" type="ORF">BD410DRAFT_788782</name>
</gene>
<feature type="domain" description="RRM" evidence="11">
    <location>
        <begin position="619"/>
        <end position="692"/>
    </location>
</feature>
<keyword evidence="13" id="KW-1185">Reference proteome</keyword>
<dbReference type="EMBL" id="ML170176">
    <property type="protein sequence ID" value="TDL22101.1"/>
    <property type="molecule type" value="Genomic_DNA"/>
</dbReference>
<feature type="region of interest" description="Disordered" evidence="10">
    <location>
        <begin position="953"/>
        <end position="1020"/>
    </location>
</feature>
<dbReference type="CDD" id="cd12296">
    <property type="entry name" value="RRM1_Prp24"/>
    <property type="match status" value="1"/>
</dbReference>
<sequence length="1020" mass="114076">MDEAETLEALSQLLTQLSTNPYDISLHAQHIKLASSSGLEDQVQAAREMMTGFWPAGDDVWLPMIEAKEKSIMDANTSEAIQEMLQMFELAEADYLSLPVLQKHIEFITSTFTRLSSLEQRPDDLGELFTVEWTGKAIYAVVQKGIGHLTQGHTLWEAERDWEQEQLETASPKFREILIELLGDLHLSRLKQIHSSHEATLQSYSTFVTTYHPAEAYEKLLVAASKAKNQAVKGWDKREPFETSLTQNKYAPEAYAYYIQFERKPKNPDLTLTRTVYERAIADTAKLRFEGNAVAEAALRTFWIGYIDILRVLHAANTDQLNTLRRAARSVPGSGEVWARYIRFLERTTASGTESTNISETISDVYDRALATGLLQKDAEQLVPLVLARAGYEKRIVESSAEGERNFETLVAVLEVGIQMVKRGTKLRDPRYRLEKYLSDLYLNLVDTPDKAAALWQATTKNHKSSYLAWTSYTDSLIKTGEYDIARGVFKDIHTKNLDWPEAIFEAWISFENLHGSVEEIEECLDKVERAQGLVNTRRAKEAEKAAYQAAQIAPESLAISAPVEQRENQETTDGMDVDVPESSEDSKKRKAGDSENAEGSKKAKMEKSEPPKRDRENCTVFVADLPDGVTKAELDALFEDCGIIKEIKITKLPNAHVATVEFAERDSVPAALTKDKKRINGHEVAVHLAWKSTLYVTNFPEHSDDASMRELFGTYGAVFDVRWPSKKFKNTRRFCYVQYTSTKSAEAALELHGRELVPGLPLNVYISNPERKKDRTDANANDREVYVAGLSKFANKKDLEDLFTTYGVVKEIRMASDHVGQSKGFAFVEFEDEASAQKALQANNHELKNRRMAVTLADTRVRARDRGQPSGSGLGPRDDIKNRSIRIKKLPAGTQEGLLQQVLEKVTPIKRLEIFEDKREAIVELESAADAGKLLLITEPIMFNGVALQMGEEPTDAQSQSAAKSGGLFVPRGAVSRPRAGLGSKKRTEKGSNTSTFVPAAKSSLPGGKGQDDFRKMLG</sequence>
<dbReference type="InterPro" id="IPR000504">
    <property type="entry name" value="RRM_dom"/>
</dbReference>
<proteinExistence type="predicted"/>
<dbReference type="GO" id="GO:0005688">
    <property type="term" value="C:U6 snRNP"/>
    <property type="evidence" value="ECO:0007669"/>
    <property type="project" value="UniProtKB-ARBA"/>
</dbReference>
<dbReference type="SMART" id="SM00360">
    <property type="entry name" value="RRM"/>
    <property type="match status" value="4"/>
</dbReference>
<dbReference type="PROSITE" id="PS50102">
    <property type="entry name" value="RRM"/>
    <property type="match status" value="3"/>
</dbReference>
<dbReference type="VEuPathDB" id="FungiDB:BD410DRAFT_788782"/>
<evidence type="ECO:0000256" key="7">
    <source>
        <dbReference type="ARBA" id="ARBA00093374"/>
    </source>
</evidence>
<feature type="domain" description="RRM" evidence="11">
    <location>
        <begin position="693"/>
        <end position="770"/>
    </location>
</feature>
<evidence type="ECO:0000256" key="6">
    <source>
        <dbReference type="ARBA" id="ARBA00023242"/>
    </source>
</evidence>
<feature type="region of interest" description="Disordered" evidence="10">
    <location>
        <begin position="559"/>
        <end position="616"/>
    </location>
</feature>
<feature type="compositionally biased region" description="Acidic residues" evidence="10">
    <location>
        <begin position="574"/>
        <end position="584"/>
    </location>
</feature>
<evidence type="ECO:0000256" key="1">
    <source>
        <dbReference type="ARBA" id="ARBA00004123"/>
    </source>
</evidence>
<evidence type="ECO:0000256" key="5">
    <source>
        <dbReference type="ARBA" id="ARBA00023187"/>
    </source>
</evidence>
<dbReference type="Pfam" id="PF00076">
    <property type="entry name" value="RRM_1"/>
    <property type="match status" value="3"/>
</dbReference>
<evidence type="ECO:0000256" key="3">
    <source>
        <dbReference type="ARBA" id="ARBA00022737"/>
    </source>
</evidence>
<keyword evidence="3" id="KW-0677">Repeat</keyword>
<dbReference type="Gene3D" id="1.25.40.10">
    <property type="entry name" value="Tetratricopeptide repeat domain"/>
    <property type="match status" value="2"/>
</dbReference>
<dbReference type="GO" id="GO:0003723">
    <property type="term" value="F:RNA binding"/>
    <property type="evidence" value="ECO:0007669"/>
    <property type="project" value="UniProtKB-UniRule"/>
</dbReference>
<keyword evidence="5" id="KW-0508">mRNA splicing</keyword>
<dbReference type="FunFam" id="3.30.70.330:FF:000365">
    <property type="entry name" value="U4/U6 snRNA-associated-splicing factor PRP24"/>
    <property type="match status" value="1"/>
</dbReference>
<dbReference type="InterPro" id="IPR012677">
    <property type="entry name" value="Nucleotide-bd_a/b_plait_sf"/>
</dbReference>
<evidence type="ECO:0000256" key="2">
    <source>
        <dbReference type="ARBA" id="ARBA00022664"/>
    </source>
</evidence>
<dbReference type="CDD" id="cd00590">
    <property type="entry name" value="RRM_SF"/>
    <property type="match status" value="1"/>
</dbReference>
<reference evidence="12 13" key="1">
    <citation type="submission" date="2018-06" db="EMBL/GenBank/DDBJ databases">
        <title>A transcriptomic atlas of mushroom development highlights an independent origin of complex multicellularity.</title>
        <authorList>
            <consortium name="DOE Joint Genome Institute"/>
            <person name="Krizsan K."/>
            <person name="Almasi E."/>
            <person name="Merenyi Z."/>
            <person name="Sahu N."/>
            <person name="Viragh M."/>
            <person name="Koszo T."/>
            <person name="Mondo S."/>
            <person name="Kiss B."/>
            <person name="Balint B."/>
            <person name="Kues U."/>
            <person name="Barry K."/>
            <person name="Hegedus J.C."/>
            <person name="Henrissat B."/>
            <person name="Johnson J."/>
            <person name="Lipzen A."/>
            <person name="Ohm R."/>
            <person name="Nagy I."/>
            <person name="Pangilinan J."/>
            <person name="Yan J."/>
            <person name="Xiong Y."/>
            <person name="Grigoriev I.V."/>
            <person name="Hibbett D.S."/>
            <person name="Nagy L.G."/>
        </authorList>
    </citation>
    <scope>NUCLEOTIDE SEQUENCE [LARGE SCALE GENOMIC DNA]</scope>
    <source>
        <strain evidence="12 13">SZMC22713</strain>
    </source>
</reference>
<feature type="compositionally biased region" description="Basic and acidic residues" evidence="10">
    <location>
        <begin position="1011"/>
        <end position="1020"/>
    </location>
</feature>
<dbReference type="AlphaFoldDB" id="A0A4Y7Q452"/>
<name>A0A4Y7Q452_9AGAM</name>
<accession>A0A4Y7Q452</accession>
<protein>
    <recommendedName>
        <fullName evidence="8">U4/U6 snRNA-associated-splicing factor PRP24</fullName>
    </recommendedName>
</protein>
<dbReference type="Gene3D" id="3.30.70.330">
    <property type="match status" value="3"/>
</dbReference>
<comment type="function">
    <text evidence="7">Functions as a recycling factor of the spliceosome, a machinery that forms on each precursor-messenger RNA (pre-mRNA) and catalyzes the removal of introns. Chaperones the re-annealing of U4 and U6 snRNAs (small nuclear RNAs) released from previous rounds of splicing, an initial step in reforming the U4/U6-U5 tri-snRNP (small nuclear ribonucleoprotein) that can reassemble into another spliceosome complex; this step involves binding U6 and facilitating the unwinding of the U6 internal stem loop, followed by base-pairing of U6 to U4.</text>
</comment>
<keyword evidence="6" id="KW-0539">Nucleus</keyword>